<sequence>MKTIGLFSLFLTGSLCYVPSLLELPMFSCFCAMEYFLPAELRWSSIEVVMAAVSSSGSRTVVFLILVLLSLFCPASSWIDKKDLREMQNDIQKLHQDVARKKAFNMIDLEYIPGLLHDLTHLLKALKNMLTGTVPNFILEFIKEINSVLEETQSFVVKELLNQAANIEMYKEKLTQLETLVTNLAEKNNN</sequence>
<keyword evidence="2" id="KW-0812">Transmembrane</keyword>
<dbReference type="Proteomes" id="UP001345963">
    <property type="component" value="Unassembled WGS sequence"/>
</dbReference>
<protein>
    <submittedName>
        <fullName evidence="4">Uncharacterized protein</fullName>
    </submittedName>
</protein>
<accession>A0ABU7B6Q9</accession>
<reference evidence="4 5" key="1">
    <citation type="submission" date="2021-07" db="EMBL/GenBank/DDBJ databases">
        <authorList>
            <person name="Palmer J.M."/>
        </authorList>
    </citation>
    <scope>NUCLEOTIDE SEQUENCE [LARGE SCALE GENOMIC DNA]</scope>
    <source>
        <strain evidence="4 5">AT_MEX2019</strain>
        <tissue evidence="4">Muscle</tissue>
    </source>
</reference>
<dbReference type="EMBL" id="JAHUTI010042135">
    <property type="protein sequence ID" value="MED6246131.1"/>
    <property type="molecule type" value="Genomic_DNA"/>
</dbReference>
<keyword evidence="5" id="KW-1185">Reference proteome</keyword>
<feature type="chain" id="PRO_5046826982" evidence="3">
    <location>
        <begin position="17"/>
        <end position="190"/>
    </location>
</feature>
<keyword evidence="2" id="KW-1133">Transmembrane helix</keyword>
<evidence type="ECO:0000313" key="4">
    <source>
        <dbReference type="EMBL" id="MED6246131.1"/>
    </source>
</evidence>
<gene>
    <name evidence="4" type="ORF">ATANTOWER_013261</name>
</gene>
<keyword evidence="3" id="KW-0732">Signal</keyword>
<name>A0ABU7B6Q9_9TELE</name>
<keyword evidence="2" id="KW-0472">Membrane</keyword>
<evidence type="ECO:0000256" key="3">
    <source>
        <dbReference type="SAM" id="SignalP"/>
    </source>
</evidence>
<comment type="caution">
    <text evidence="4">The sequence shown here is derived from an EMBL/GenBank/DDBJ whole genome shotgun (WGS) entry which is preliminary data.</text>
</comment>
<keyword evidence="1" id="KW-0175">Coiled coil</keyword>
<evidence type="ECO:0000313" key="5">
    <source>
        <dbReference type="Proteomes" id="UP001345963"/>
    </source>
</evidence>
<organism evidence="4 5">
    <name type="scientific">Ataeniobius toweri</name>
    <dbReference type="NCBI Taxonomy" id="208326"/>
    <lineage>
        <taxon>Eukaryota</taxon>
        <taxon>Metazoa</taxon>
        <taxon>Chordata</taxon>
        <taxon>Craniata</taxon>
        <taxon>Vertebrata</taxon>
        <taxon>Euteleostomi</taxon>
        <taxon>Actinopterygii</taxon>
        <taxon>Neopterygii</taxon>
        <taxon>Teleostei</taxon>
        <taxon>Neoteleostei</taxon>
        <taxon>Acanthomorphata</taxon>
        <taxon>Ovalentaria</taxon>
        <taxon>Atherinomorphae</taxon>
        <taxon>Cyprinodontiformes</taxon>
        <taxon>Goodeidae</taxon>
        <taxon>Ataeniobius</taxon>
    </lineage>
</organism>
<feature type="coiled-coil region" evidence="1">
    <location>
        <begin position="157"/>
        <end position="187"/>
    </location>
</feature>
<feature type="signal peptide" evidence="3">
    <location>
        <begin position="1"/>
        <end position="16"/>
    </location>
</feature>
<evidence type="ECO:0000256" key="1">
    <source>
        <dbReference type="SAM" id="Coils"/>
    </source>
</evidence>
<proteinExistence type="predicted"/>
<evidence type="ECO:0000256" key="2">
    <source>
        <dbReference type="SAM" id="Phobius"/>
    </source>
</evidence>
<feature type="transmembrane region" description="Helical" evidence="2">
    <location>
        <begin position="60"/>
        <end position="79"/>
    </location>
</feature>